<evidence type="ECO:0000313" key="1">
    <source>
        <dbReference type="EMBL" id="KAG0431438.1"/>
    </source>
</evidence>
<sequence length="179" mass="19657">MKTVRGGDRAQGPWLLQRGLPLHVLRAANHDSAQESKSCRQPPSPPSQLDSDKVELDHIERYNFSPRLRHRKEFCTGLGVLGGGVGPPAPGPAPPGDVPSSDEFEKQFVRVLAKVYETIEKSEVRVAERDRRDALRTEWHQVAAVCDRFLLAVFLLSTALATFLVLFSSPPALPAAMGP</sequence>
<accession>A0AC60QE41</accession>
<reference evidence="1 2" key="1">
    <citation type="journal article" date="2020" name="Cell">
        <title>Large-Scale Comparative Analyses of Tick Genomes Elucidate Their Genetic Diversity and Vector Capacities.</title>
        <authorList>
            <consortium name="Tick Genome and Microbiome Consortium (TIGMIC)"/>
            <person name="Jia N."/>
            <person name="Wang J."/>
            <person name="Shi W."/>
            <person name="Du L."/>
            <person name="Sun Y."/>
            <person name="Zhan W."/>
            <person name="Jiang J.F."/>
            <person name="Wang Q."/>
            <person name="Zhang B."/>
            <person name="Ji P."/>
            <person name="Bell-Sakyi L."/>
            <person name="Cui X.M."/>
            <person name="Yuan T.T."/>
            <person name="Jiang B.G."/>
            <person name="Yang W.F."/>
            <person name="Lam T.T."/>
            <person name="Chang Q.C."/>
            <person name="Ding S.J."/>
            <person name="Wang X.J."/>
            <person name="Zhu J.G."/>
            <person name="Ruan X.D."/>
            <person name="Zhao L."/>
            <person name="Wei J.T."/>
            <person name="Ye R.Z."/>
            <person name="Que T.C."/>
            <person name="Du C.H."/>
            <person name="Zhou Y.H."/>
            <person name="Cheng J.X."/>
            <person name="Dai P.F."/>
            <person name="Guo W.B."/>
            <person name="Han X.H."/>
            <person name="Huang E.J."/>
            <person name="Li L.F."/>
            <person name="Wei W."/>
            <person name="Gao Y.C."/>
            <person name="Liu J.Z."/>
            <person name="Shao H.Z."/>
            <person name="Wang X."/>
            <person name="Wang C.C."/>
            <person name="Yang T.C."/>
            <person name="Huo Q.B."/>
            <person name="Li W."/>
            <person name="Chen H.Y."/>
            <person name="Chen S.E."/>
            <person name="Zhou L.G."/>
            <person name="Ni X.B."/>
            <person name="Tian J.H."/>
            <person name="Sheng Y."/>
            <person name="Liu T."/>
            <person name="Pan Y.S."/>
            <person name="Xia L.Y."/>
            <person name="Li J."/>
            <person name="Zhao F."/>
            <person name="Cao W.C."/>
        </authorList>
    </citation>
    <scope>NUCLEOTIDE SEQUENCE [LARGE SCALE GENOMIC DNA]</scope>
    <source>
        <strain evidence="1">Iper-2018</strain>
    </source>
</reference>
<keyword evidence="2" id="KW-1185">Reference proteome</keyword>
<gene>
    <name evidence="1" type="ORF">HPB47_021786</name>
</gene>
<comment type="caution">
    <text evidence="1">The sequence shown here is derived from an EMBL/GenBank/DDBJ whole genome shotgun (WGS) entry which is preliminary data.</text>
</comment>
<evidence type="ECO:0000313" key="2">
    <source>
        <dbReference type="Proteomes" id="UP000805193"/>
    </source>
</evidence>
<protein>
    <submittedName>
        <fullName evidence="1">Uncharacterized protein</fullName>
    </submittedName>
</protein>
<dbReference type="EMBL" id="JABSTQ010009222">
    <property type="protein sequence ID" value="KAG0431438.1"/>
    <property type="molecule type" value="Genomic_DNA"/>
</dbReference>
<dbReference type="Proteomes" id="UP000805193">
    <property type="component" value="Unassembled WGS sequence"/>
</dbReference>
<organism evidence="1 2">
    <name type="scientific">Ixodes persulcatus</name>
    <name type="common">Taiga tick</name>
    <dbReference type="NCBI Taxonomy" id="34615"/>
    <lineage>
        <taxon>Eukaryota</taxon>
        <taxon>Metazoa</taxon>
        <taxon>Ecdysozoa</taxon>
        <taxon>Arthropoda</taxon>
        <taxon>Chelicerata</taxon>
        <taxon>Arachnida</taxon>
        <taxon>Acari</taxon>
        <taxon>Parasitiformes</taxon>
        <taxon>Ixodida</taxon>
        <taxon>Ixodoidea</taxon>
        <taxon>Ixodidae</taxon>
        <taxon>Ixodinae</taxon>
        <taxon>Ixodes</taxon>
    </lineage>
</organism>
<proteinExistence type="predicted"/>
<name>A0AC60QE41_IXOPE</name>